<accession>A0A853A3R8</accession>
<evidence type="ECO:0000313" key="2">
    <source>
        <dbReference type="Proteomes" id="UP000567795"/>
    </source>
</evidence>
<proteinExistence type="predicted"/>
<dbReference type="AlphaFoldDB" id="A0A853A3R8"/>
<gene>
    <name evidence="1" type="ORF">FHU37_002095</name>
</gene>
<comment type="caution">
    <text evidence="1">The sequence shown here is derived from an EMBL/GenBank/DDBJ whole genome shotgun (WGS) entry which is preliminary data.</text>
</comment>
<keyword evidence="2" id="KW-1185">Reference proteome</keyword>
<protein>
    <submittedName>
        <fullName evidence="1">Uncharacterized protein</fullName>
    </submittedName>
</protein>
<evidence type="ECO:0000313" key="1">
    <source>
        <dbReference type="EMBL" id="NYI05152.1"/>
    </source>
</evidence>
<reference evidence="1 2" key="1">
    <citation type="submission" date="2020-07" db="EMBL/GenBank/DDBJ databases">
        <title>Sequencing the genomes of 1000 actinobacteria strains.</title>
        <authorList>
            <person name="Klenk H.-P."/>
        </authorList>
    </citation>
    <scope>NUCLEOTIDE SEQUENCE [LARGE SCALE GENOMIC DNA]</scope>
    <source>
        <strain evidence="1 2">DSM 42178</strain>
    </source>
</reference>
<sequence length="31" mass="3517">MMRRWLVLVLVLVLVRRAEGAATLAPRCSVH</sequence>
<organism evidence="1 2">
    <name type="scientific">Allostreptomyces psammosilenae</name>
    <dbReference type="NCBI Taxonomy" id="1892865"/>
    <lineage>
        <taxon>Bacteria</taxon>
        <taxon>Bacillati</taxon>
        <taxon>Actinomycetota</taxon>
        <taxon>Actinomycetes</taxon>
        <taxon>Kitasatosporales</taxon>
        <taxon>Streptomycetaceae</taxon>
        <taxon>Allostreptomyces</taxon>
    </lineage>
</organism>
<dbReference type="EMBL" id="JACBZD010000001">
    <property type="protein sequence ID" value="NYI05152.1"/>
    <property type="molecule type" value="Genomic_DNA"/>
</dbReference>
<name>A0A853A3R8_9ACTN</name>
<dbReference type="Proteomes" id="UP000567795">
    <property type="component" value="Unassembled WGS sequence"/>
</dbReference>